<dbReference type="OrthoDB" id="7737358at2759"/>
<dbReference type="EMBL" id="OUUW01000001">
    <property type="protein sequence ID" value="SPP73779.1"/>
    <property type="molecule type" value="Genomic_DNA"/>
</dbReference>
<name>A0A3B0JK05_DROGU</name>
<evidence type="ECO:0000313" key="3">
    <source>
        <dbReference type="Proteomes" id="UP000268350"/>
    </source>
</evidence>
<reference evidence="3" key="1">
    <citation type="submission" date="2018-01" db="EMBL/GenBank/DDBJ databases">
        <authorList>
            <person name="Alioto T."/>
            <person name="Alioto T."/>
        </authorList>
    </citation>
    <scope>NUCLEOTIDE SEQUENCE [LARGE SCALE GENOMIC DNA]</scope>
</reference>
<protein>
    <submittedName>
        <fullName evidence="2">Uncharacterized protein</fullName>
    </submittedName>
</protein>
<feature type="region of interest" description="Disordered" evidence="1">
    <location>
        <begin position="172"/>
        <end position="221"/>
    </location>
</feature>
<sequence length="408" mass="44951">MVSELICVSCPLTFEVSRMFGLLARFLWPLALLQCISARVALMPKFYGQDSAVIVDVGRNTPTRLDSKLQNALYYNFPVYKLIKPGSQVQSTSTTTAAPAPTVPTEYPSDLVEIAQTKLGLKVLPSISELGQLIGTRSNSETIDYIRSLTSNEGGIALMKEYLETLDYELSEDVPDSVDDDDDAGDDDNAMDNADVEADFDERPRMETSSSSTTTTTTPEMQGSLLQRFGDFMKQYSLWHTTTTAAPATRKPIPAAVSFKPVIVSTPGVARMRPLLVRQPLPYHYPIPLRPVGLPARPTEVPSTTAALRPSSAPHLNSPKHIEAEMQSPPVAPHLRHLAEMANISPQVLDHFLKQQPKLAELAKRVSTLSLSDDQTRAMDSQIFMAVKRALSQNEELKRLLESAQTLK</sequence>
<keyword evidence="3" id="KW-1185">Reference proteome</keyword>
<dbReference type="STRING" id="7266.A0A3B0JK05"/>
<accession>A0A3B0JK05</accession>
<feature type="compositionally biased region" description="Acidic residues" evidence="1">
    <location>
        <begin position="172"/>
        <end position="200"/>
    </location>
</feature>
<evidence type="ECO:0000313" key="2">
    <source>
        <dbReference type="EMBL" id="SPP73779.1"/>
    </source>
</evidence>
<feature type="compositionally biased region" description="Low complexity" evidence="1">
    <location>
        <begin position="208"/>
        <end position="218"/>
    </location>
</feature>
<proteinExistence type="predicted"/>
<organism evidence="2 3">
    <name type="scientific">Drosophila guanche</name>
    <name type="common">Fruit fly</name>
    <dbReference type="NCBI Taxonomy" id="7266"/>
    <lineage>
        <taxon>Eukaryota</taxon>
        <taxon>Metazoa</taxon>
        <taxon>Ecdysozoa</taxon>
        <taxon>Arthropoda</taxon>
        <taxon>Hexapoda</taxon>
        <taxon>Insecta</taxon>
        <taxon>Pterygota</taxon>
        <taxon>Neoptera</taxon>
        <taxon>Endopterygota</taxon>
        <taxon>Diptera</taxon>
        <taxon>Brachycera</taxon>
        <taxon>Muscomorpha</taxon>
        <taxon>Ephydroidea</taxon>
        <taxon>Drosophilidae</taxon>
        <taxon>Drosophila</taxon>
        <taxon>Sophophora</taxon>
    </lineage>
</organism>
<dbReference type="Proteomes" id="UP000268350">
    <property type="component" value="Unassembled WGS sequence"/>
</dbReference>
<dbReference type="OMA" id="YYNIPVY"/>
<gene>
    <name evidence="2" type="ORF">DGUA_6G001321</name>
</gene>
<dbReference type="AlphaFoldDB" id="A0A3B0JK05"/>
<evidence type="ECO:0000256" key="1">
    <source>
        <dbReference type="SAM" id="MobiDB-lite"/>
    </source>
</evidence>